<accession>A0AAE0U161</accession>
<gene>
    <name evidence="1" type="ORF">B0H63DRAFT_447650</name>
</gene>
<dbReference type="Proteomes" id="UP001285441">
    <property type="component" value="Unassembled WGS sequence"/>
</dbReference>
<protein>
    <submittedName>
        <fullName evidence="1">Uncharacterized protein</fullName>
    </submittedName>
</protein>
<sequence>MAIIRQVNVHFGLAIFFGLGSKSAPTTTGSHRPHPILFGRIFRGPKIILCDVTSSVGYRAIQILAAIQRDRVWCAIRNASGDRQSHRVSSTFPYSSTRVVFKGLDLVTEGAATSSILSS</sequence>
<organism evidence="1 2">
    <name type="scientific">Podospora didyma</name>
    <dbReference type="NCBI Taxonomy" id="330526"/>
    <lineage>
        <taxon>Eukaryota</taxon>
        <taxon>Fungi</taxon>
        <taxon>Dikarya</taxon>
        <taxon>Ascomycota</taxon>
        <taxon>Pezizomycotina</taxon>
        <taxon>Sordariomycetes</taxon>
        <taxon>Sordariomycetidae</taxon>
        <taxon>Sordariales</taxon>
        <taxon>Podosporaceae</taxon>
        <taxon>Podospora</taxon>
    </lineage>
</organism>
<dbReference type="EMBL" id="JAULSW010000003">
    <property type="protein sequence ID" value="KAK3386739.1"/>
    <property type="molecule type" value="Genomic_DNA"/>
</dbReference>
<name>A0AAE0U161_9PEZI</name>
<reference evidence="1" key="1">
    <citation type="journal article" date="2023" name="Mol. Phylogenet. Evol.">
        <title>Genome-scale phylogeny and comparative genomics of the fungal order Sordariales.</title>
        <authorList>
            <person name="Hensen N."/>
            <person name="Bonometti L."/>
            <person name="Westerberg I."/>
            <person name="Brannstrom I.O."/>
            <person name="Guillou S."/>
            <person name="Cros-Aarteil S."/>
            <person name="Calhoun S."/>
            <person name="Haridas S."/>
            <person name="Kuo A."/>
            <person name="Mondo S."/>
            <person name="Pangilinan J."/>
            <person name="Riley R."/>
            <person name="LaButti K."/>
            <person name="Andreopoulos B."/>
            <person name="Lipzen A."/>
            <person name="Chen C."/>
            <person name="Yan M."/>
            <person name="Daum C."/>
            <person name="Ng V."/>
            <person name="Clum A."/>
            <person name="Steindorff A."/>
            <person name="Ohm R.A."/>
            <person name="Martin F."/>
            <person name="Silar P."/>
            <person name="Natvig D.O."/>
            <person name="Lalanne C."/>
            <person name="Gautier V."/>
            <person name="Ament-Velasquez S.L."/>
            <person name="Kruys A."/>
            <person name="Hutchinson M.I."/>
            <person name="Powell A.J."/>
            <person name="Barry K."/>
            <person name="Miller A.N."/>
            <person name="Grigoriev I.V."/>
            <person name="Debuchy R."/>
            <person name="Gladieux P."/>
            <person name="Hiltunen Thoren M."/>
            <person name="Johannesson H."/>
        </authorList>
    </citation>
    <scope>NUCLEOTIDE SEQUENCE</scope>
    <source>
        <strain evidence="1">CBS 232.78</strain>
    </source>
</reference>
<dbReference type="AlphaFoldDB" id="A0AAE0U161"/>
<reference evidence="1" key="2">
    <citation type="submission" date="2023-06" db="EMBL/GenBank/DDBJ databases">
        <authorList>
            <consortium name="Lawrence Berkeley National Laboratory"/>
            <person name="Haridas S."/>
            <person name="Hensen N."/>
            <person name="Bonometti L."/>
            <person name="Westerberg I."/>
            <person name="Brannstrom I.O."/>
            <person name="Guillou S."/>
            <person name="Cros-Aarteil S."/>
            <person name="Calhoun S."/>
            <person name="Kuo A."/>
            <person name="Mondo S."/>
            <person name="Pangilinan J."/>
            <person name="Riley R."/>
            <person name="LaButti K."/>
            <person name="Andreopoulos B."/>
            <person name="Lipzen A."/>
            <person name="Chen C."/>
            <person name="Yanf M."/>
            <person name="Daum C."/>
            <person name="Ng V."/>
            <person name="Clum A."/>
            <person name="Steindorff A."/>
            <person name="Ohm R."/>
            <person name="Martin F."/>
            <person name="Silar P."/>
            <person name="Natvig D."/>
            <person name="Lalanne C."/>
            <person name="Gautier V."/>
            <person name="Ament-velasquez S.L."/>
            <person name="Kruys A."/>
            <person name="Hutchinson M.I."/>
            <person name="Powell A.J."/>
            <person name="Barry K."/>
            <person name="Miller A.N."/>
            <person name="Grigoriev I.V."/>
            <person name="Debuchy R."/>
            <person name="Gladieux P."/>
            <person name="Thoren M.H."/>
            <person name="Johannesson H."/>
        </authorList>
    </citation>
    <scope>NUCLEOTIDE SEQUENCE</scope>
    <source>
        <strain evidence="1">CBS 232.78</strain>
    </source>
</reference>
<evidence type="ECO:0000313" key="2">
    <source>
        <dbReference type="Proteomes" id="UP001285441"/>
    </source>
</evidence>
<evidence type="ECO:0000313" key="1">
    <source>
        <dbReference type="EMBL" id="KAK3386739.1"/>
    </source>
</evidence>
<keyword evidence="2" id="KW-1185">Reference proteome</keyword>
<comment type="caution">
    <text evidence="1">The sequence shown here is derived from an EMBL/GenBank/DDBJ whole genome shotgun (WGS) entry which is preliminary data.</text>
</comment>
<proteinExistence type="predicted"/>